<dbReference type="EMBL" id="BJWL01000015">
    <property type="protein sequence ID" value="GFZ01634.1"/>
    <property type="molecule type" value="Genomic_DNA"/>
</dbReference>
<dbReference type="OrthoDB" id="1938526at2759"/>
<accession>A0A7J0FSU3</accession>
<evidence type="ECO:0000313" key="3">
    <source>
        <dbReference type="Proteomes" id="UP000585474"/>
    </source>
</evidence>
<gene>
    <name evidence="2" type="ORF">Acr_15g0002430</name>
</gene>
<proteinExistence type="predicted"/>
<name>A0A7J0FSU3_9ERIC</name>
<dbReference type="PANTHER" id="PTHR46872:SF10">
    <property type="entry name" value="MYB-LIKE DOMAIN-CONTAINING PROTEIN"/>
    <property type="match status" value="1"/>
</dbReference>
<dbReference type="Proteomes" id="UP000585474">
    <property type="component" value="Unassembled WGS sequence"/>
</dbReference>
<feature type="compositionally biased region" description="Basic and acidic residues" evidence="1">
    <location>
        <begin position="203"/>
        <end position="218"/>
    </location>
</feature>
<keyword evidence="3" id="KW-1185">Reference proteome</keyword>
<evidence type="ECO:0000256" key="1">
    <source>
        <dbReference type="SAM" id="MobiDB-lite"/>
    </source>
</evidence>
<comment type="caution">
    <text evidence="2">The sequence shown here is derived from an EMBL/GenBank/DDBJ whole genome shotgun (WGS) entry which is preliminary data.</text>
</comment>
<evidence type="ECO:0008006" key="4">
    <source>
        <dbReference type="Google" id="ProtNLM"/>
    </source>
</evidence>
<evidence type="ECO:0000313" key="2">
    <source>
        <dbReference type="EMBL" id="GFZ01634.1"/>
    </source>
</evidence>
<sequence length="233" mass="26556">MLKPRKDKKPTPVDWVEFITDENHKLAIPCGSRFQVDLSDWTGPPHEGYDESSTSRWLGTKVWPIEDAHSDTNVDLIGKGRSDSCTCPSPGSIECVKHHVNDKKVQLQSDLDSAFGKWRFNEMGEGVSDIWSSEEQKRFDCIVKMNPASEGKSFLKPAMECFRTQRETILSYYFNVYVPRCMSNKARAGSRIVDSDDDEEGEDSKSSQKRSRADDSISRKAKYARNRYLTGIR</sequence>
<dbReference type="PANTHER" id="PTHR46872">
    <property type="entry name" value="DNA BINDING PROTEIN"/>
    <property type="match status" value="1"/>
</dbReference>
<feature type="region of interest" description="Disordered" evidence="1">
    <location>
        <begin position="189"/>
        <end position="219"/>
    </location>
</feature>
<protein>
    <recommendedName>
        <fullName evidence="4">ELM2 domain-containing protein</fullName>
    </recommendedName>
</protein>
<reference evidence="2 3" key="1">
    <citation type="submission" date="2019-07" db="EMBL/GenBank/DDBJ databases">
        <title>De Novo Assembly of kiwifruit Actinidia rufa.</title>
        <authorList>
            <person name="Sugita-Konishi S."/>
            <person name="Sato K."/>
            <person name="Mori E."/>
            <person name="Abe Y."/>
            <person name="Kisaki G."/>
            <person name="Hamano K."/>
            <person name="Suezawa K."/>
            <person name="Otani M."/>
            <person name="Fukuda T."/>
            <person name="Manabe T."/>
            <person name="Gomi K."/>
            <person name="Tabuchi M."/>
            <person name="Akimitsu K."/>
            <person name="Kataoka I."/>
        </authorList>
    </citation>
    <scope>NUCLEOTIDE SEQUENCE [LARGE SCALE GENOMIC DNA]</scope>
    <source>
        <strain evidence="3">cv. Fuchu</strain>
    </source>
</reference>
<dbReference type="AlphaFoldDB" id="A0A7J0FSU3"/>
<organism evidence="2 3">
    <name type="scientific">Actinidia rufa</name>
    <dbReference type="NCBI Taxonomy" id="165716"/>
    <lineage>
        <taxon>Eukaryota</taxon>
        <taxon>Viridiplantae</taxon>
        <taxon>Streptophyta</taxon>
        <taxon>Embryophyta</taxon>
        <taxon>Tracheophyta</taxon>
        <taxon>Spermatophyta</taxon>
        <taxon>Magnoliopsida</taxon>
        <taxon>eudicotyledons</taxon>
        <taxon>Gunneridae</taxon>
        <taxon>Pentapetalae</taxon>
        <taxon>asterids</taxon>
        <taxon>Ericales</taxon>
        <taxon>Actinidiaceae</taxon>
        <taxon>Actinidia</taxon>
    </lineage>
</organism>